<comment type="caution">
    <text evidence="4">The sequence shown here is derived from an EMBL/GenBank/DDBJ whole genome shotgun (WGS) entry which is preliminary data.</text>
</comment>
<sequence>MRAHRRPLVTAVLAGGLLCGMWFVPSANATGDGAPARPATTSQARVQEQAQPQEQDAVRTQAGTGAPGAFGEGARLADTGSLDITPYFLGGLGFLGAGAALLAHARIRSGREGLTPAVR</sequence>
<keyword evidence="2" id="KW-1133">Transmembrane helix</keyword>
<feature type="chain" id="PRO_5047462725" description="LPXTG cell wall anchor domain-containing protein" evidence="3">
    <location>
        <begin position="30"/>
        <end position="119"/>
    </location>
</feature>
<feature type="transmembrane region" description="Helical" evidence="2">
    <location>
        <begin position="84"/>
        <end position="103"/>
    </location>
</feature>
<evidence type="ECO:0008006" key="6">
    <source>
        <dbReference type="Google" id="ProtNLM"/>
    </source>
</evidence>
<evidence type="ECO:0000313" key="5">
    <source>
        <dbReference type="Proteomes" id="UP001597365"/>
    </source>
</evidence>
<feature type="compositionally biased region" description="Polar residues" evidence="1">
    <location>
        <begin position="39"/>
        <end position="54"/>
    </location>
</feature>
<dbReference type="EMBL" id="JBHUFU010000006">
    <property type="protein sequence ID" value="MFD1830555.1"/>
    <property type="molecule type" value="Genomic_DNA"/>
</dbReference>
<reference evidence="5" key="1">
    <citation type="journal article" date="2019" name="Int. J. Syst. Evol. Microbiol.">
        <title>The Global Catalogue of Microorganisms (GCM) 10K type strain sequencing project: providing services to taxonomists for standard genome sequencing and annotation.</title>
        <authorList>
            <consortium name="The Broad Institute Genomics Platform"/>
            <consortium name="The Broad Institute Genome Sequencing Center for Infectious Disease"/>
            <person name="Wu L."/>
            <person name="Ma J."/>
        </authorList>
    </citation>
    <scope>NUCLEOTIDE SEQUENCE [LARGE SCALE GENOMIC DNA]</scope>
    <source>
        <strain evidence="5">CGMCC 4.7455</strain>
    </source>
</reference>
<protein>
    <recommendedName>
        <fullName evidence="6">LPXTG cell wall anchor domain-containing protein</fullName>
    </recommendedName>
</protein>
<dbReference type="RefSeq" id="WP_380899576.1">
    <property type="nucleotide sequence ID" value="NZ_JBHUFU010000006.1"/>
</dbReference>
<keyword evidence="3" id="KW-0732">Signal</keyword>
<keyword evidence="2" id="KW-0812">Transmembrane</keyword>
<feature type="signal peptide" evidence="3">
    <location>
        <begin position="1"/>
        <end position="29"/>
    </location>
</feature>
<name>A0ABW4PKE0_9ACTN</name>
<evidence type="ECO:0000256" key="3">
    <source>
        <dbReference type="SAM" id="SignalP"/>
    </source>
</evidence>
<feature type="region of interest" description="Disordered" evidence="1">
    <location>
        <begin position="30"/>
        <end position="72"/>
    </location>
</feature>
<keyword evidence="2" id="KW-0472">Membrane</keyword>
<evidence type="ECO:0000256" key="1">
    <source>
        <dbReference type="SAM" id="MobiDB-lite"/>
    </source>
</evidence>
<proteinExistence type="predicted"/>
<dbReference type="Proteomes" id="UP001597365">
    <property type="component" value="Unassembled WGS sequence"/>
</dbReference>
<accession>A0ABW4PKE0</accession>
<organism evidence="4 5">
    <name type="scientific">Streptomyces desertarenae</name>
    <dbReference type="NCBI Taxonomy" id="2666184"/>
    <lineage>
        <taxon>Bacteria</taxon>
        <taxon>Bacillati</taxon>
        <taxon>Actinomycetota</taxon>
        <taxon>Actinomycetes</taxon>
        <taxon>Kitasatosporales</taxon>
        <taxon>Streptomycetaceae</taxon>
        <taxon>Streptomyces</taxon>
    </lineage>
</organism>
<evidence type="ECO:0000256" key="2">
    <source>
        <dbReference type="SAM" id="Phobius"/>
    </source>
</evidence>
<evidence type="ECO:0000313" key="4">
    <source>
        <dbReference type="EMBL" id="MFD1830555.1"/>
    </source>
</evidence>
<keyword evidence="5" id="KW-1185">Reference proteome</keyword>
<gene>
    <name evidence="4" type="ORF">ACFSJS_12865</name>
</gene>